<feature type="transmembrane region" description="Helical" evidence="8">
    <location>
        <begin position="372"/>
        <end position="393"/>
    </location>
</feature>
<keyword evidence="3 8" id="KW-0813">Transport</keyword>
<evidence type="ECO:0000256" key="6">
    <source>
        <dbReference type="ARBA" id="ARBA00022989"/>
    </source>
</evidence>
<evidence type="ECO:0000313" key="11">
    <source>
        <dbReference type="Proteomes" id="UP000295735"/>
    </source>
</evidence>
<evidence type="ECO:0000259" key="9">
    <source>
        <dbReference type="PROSITE" id="PS50850"/>
    </source>
</evidence>
<feature type="domain" description="Major facilitator superfamily (MFS) profile" evidence="9">
    <location>
        <begin position="15"/>
        <end position="398"/>
    </location>
</feature>
<feature type="transmembrane region" description="Helical" evidence="8">
    <location>
        <begin position="311"/>
        <end position="334"/>
    </location>
</feature>
<dbReference type="PROSITE" id="PS50850">
    <property type="entry name" value="MFS"/>
    <property type="match status" value="1"/>
</dbReference>
<keyword evidence="5 8" id="KW-0812">Transmembrane</keyword>
<dbReference type="RefSeq" id="WP_149459033.1">
    <property type="nucleotide sequence ID" value="NZ_SCWC02000003.1"/>
</dbReference>
<reference evidence="10 11" key="1">
    <citation type="submission" date="2019-09" db="EMBL/GenBank/DDBJ databases">
        <authorList>
            <person name="Mazhar S."/>
            <person name="Altermann E."/>
            <person name="Hill C."/>
            <person name="Mcauliffe O."/>
        </authorList>
    </citation>
    <scope>NUCLEOTIDE SEQUENCE [LARGE SCALE GENOMIC DNA]</scope>
    <source>
        <strain evidence="10 11">ATCC 51831</strain>
    </source>
</reference>
<name>A0ABQ6R915_9STAP</name>
<dbReference type="PANTHER" id="PTHR23502">
    <property type="entry name" value="MAJOR FACILITATOR SUPERFAMILY"/>
    <property type="match status" value="1"/>
</dbReference>
<sequence>MNHSQSTQSKVQWKLVVVLGLLAAFGPLSLDMYLPALPHVVDDYQTTPSSVQLSLTACMIGLAVGQLFIGPLTDIVGRKKPLLIVLAVYALMSLLSAVAPTINWLILIRFFQGFAGGAGAVIARAISADLYKGKALTKFMSMLMLVNGLAPILAPIIGGIILRFSVWQTVFYILAGYGILMFLLSTMLKESLPKTSRQNARISSIFIDFKALLSNQKFVVLLVLQSLTYGVLFSYIAGSPFITQKIYRISPQQFSLMFAVNGIGLILFSQFTARLVDRMPEGAILKLGQNIQFIGMIATVIVLMFHMPVWLLFSALFLLIAPVSMIGTTGFSLAMQVQRQGAGSAAALLGLVQFLIGGALSPLVGVMGEASFIPFLIIIIALSIIAQLLRIVVLNRMTLTDNGH</sequence>
<dbReference type="InterPro" id="IPR036259">
    <property type="entry name" value="MFS_trans_sf"/>
</dbReference>
<evidence type="ECO:0000256" key="7">
    <source>
        <dbReference type="ARBA" id="ARBA00023136"/>
    </source>
</evidence>
<dbReference type="Gene3D" id="1.20.1720.10">
    <property type="entry name" value="Multidrug resistance protein D"/>
    <property type="match status" value="1"/>
</dbReference>
<keyword evidence="6 8" id="KW-1133">Transmembrane helix</keyword>
<dbReference type="InterPro" id="IPR020846">
    <property type="entry name" value="MFS_dom"/>
</dbReference>
<feature type="transmembrane region" description="Helical" evidence="8">
    <location>
        <begin position="139"/>
        <end position="164"/>
    </location>
</feature>
<dbReference type="NCBIfam" id="TIGR00710">
    <property type="entry name" value="efflux_Bcr_CflA"/>
    <property type="match status" value="1"/>
</dbReference>
<accession>A0ABQ6R915</accession>
<evidence type="ECO:0000313" key="10">
    <source>
        <dbReference type="EMBL" id="KAA1039639.1"/>
    </source>
</evidence>
<feature type="transmembrane region" description="Helical" evidence="8">
    <location>
        <begin position="50"/>
        <end position="69"/>
    </location>
</feature>
<keyword evidence="4 8" id="KW-1003">Cell membrane</keyword>
<feature type="transmembrane region" description="Helical" evidence="8">
    <location>
        <begin position="12"/>
        <end position="30"/>
    </location>
</feature>
<feature type="transmembrane region" description="Helical" evidence="8">
    <location>
        <begin position="346"/>
        <end position="366"/>
    </location>
</feature>
<evidence type="ECO:0000256" key="5">
    <source>
        <dbReference type="ARBA" id="ARBA00022692"/>
    </source>
</evidence>
<proteinExistence type="inferred from homology"/>
<feature type="transmembrane region" description="Helical" evidence="8">
    <location>
        <begin position="106"/>
        <end position="127"/>
    </location>
</feature>
<dbReference type="SUPFAM" id="SSF103473">
    <property type="entry name" value="MFS general substrate transporter"/>
    <property type="match status" value="1"/>
</dbReference>
<feature type="transmembrane region" description="Helical" evidence="8">
    <location>
        <begin position="170"/>
        <end position="188"/>
    </location>
</feature>
<dbReference type="CDD" id="cd17320">
    <property type="entry name" value="MFS_MdfA_MDR_like"/>
    <property type="match status" value="1"/>
</dbReference>
<feature type="transmembrane region" description="Helical" evidence="8">
    <location>
        <begin position="81"/>
        <end position="100"/>
    </location>
</feature>
<keyword evidence="7 8" id="KW-0472">Membrane</keyword>
<dbReference type="PANTHER" id="PTHR23502:SF132">
    <property type="entry name" value="POLYAMINE TRANSPORTER 2-RELATED"/>
    <property type="match status" value="1"/>
</dbReference>
<evidence type="ECO:0000256" key="4">
    <source>
        <dbReference type="ARBA" id="ARBA00022475"/>
    </source>
</evidence>
<protein>
    <recommendedName>
        <fullName evidence="8">Bcr/CflA family efflux transporter</fullName>
    </recommendedName>
</protein>
<dbReference type="InterPro" id="IPR011701">
    <property type="entry name" value="MFS"/>
</dbReference>
<comment type="caution">
    <text evidence="10">The sequence shown here is derived from an EMBL/GenBank/DDBJ whole genome shotgun (WGS) entry which is preliminary data.</text>
</comment>
<evidence type="ECO:0000256" key="2">
    <source>
        <dbReference type="ARBA" id="ARBA00006236"/>
    </source>
</evidence>
<feature type="transmembrane region" description="Helical" evidence="8">
    <location>
        <begin position="218"/>
        <end position="242"/>
    </location>
</feature>
<dbReference type="EMBL" id="SCWC02000003">
    <property type="protein sequence ID" value="KAA1039639.1"/>
    <property type="molecule type" value="Genomic_DNA"/>
</dbReference>
<gene>
    <name evidence="10" type="ORF">ERX35_006075</name>
</gene>
<evidence type="ECO:0000256" key="1">
    <source>
        <dbReference type="ARBA" id="ARBA00004651"/>
    </source>
</evidence>
<evidence type="ECO:0000256" key="3">
    <source>
        <dbReference type="ARBA" id="ARBA00022448"/>
    </source>
</evidence>
<feature type="transmembrane region" description="Helical" evidence="8">
    <location>
        <begin position="254"/>
        <end position="275"/>
    </location>
</feature>
<dbReference type="Proteomes" id="UP000295735">
    <property type="component" value="Unassembled WGS sequence"/>
</dbReference>
<dbReference type="InterPro" id="IPR004812">
    <property type="entry name" value="Efflux_drug-R_Bcr/CmlA"/>
</dbReference>
<dbReference type="Pfam" id="PF07690">
    <property type="entry name" value="MFS_1"/>
    <property type="match status" value="1"/>
</dbReference>
<comment type="subcellular location">
    <subcellularLocation>
        <location evidence="1 8">Cell membrane</location>
        <topology evidence="1 8">Multi-pass membrane protein</topology>
    </subcellularLocation>
</comment>
<comment type="similarity">
    <text evidence="2 8">Belongs to the major facilitator superfamily. Bcr/CmlA family.</text>
</comment>
<evidence type="ECO:0000256" key="8">
    <source>
        <dbReference type="RuleBase" id="RU365088"/>
    </source>
</evidence>
<keyword evidence="11" id="KW-1185">Reference proteome</keyword>
<organism evidence="10 11">
    <name type="scientific">Macrococcus equipercicus</name>
    <dbReference type="NCBI Taxonomy" id="69967"/>
    <lineage>
        <taxon>Bacteria</taxon>
        <taxon>Bacillati</taxon>
        <taxon>Bacillota</taxon>
        <taxon>Bacilli</taxon>
        <taxon>Bacillales</taxon>
        <taxon>Staphylococcaceae</taxon>
        <taxon>Macrococcus</taxon>
    </lineage>
</organism>
<feature type="transmembrane region" description="Helical" evidence="8">
    <location>
        <begin position="287"/>
        <end position="305"/>
    </location>
</feature>